<dbReference type="EMBL" id="CP006880">
    <property type="protein sequence ID" value="AJD46342.1"/>
    <property type="molecule type" value="Genomic_DNA"/>
</dbReference>
<dbReference type="Pfam" id="PF12281">
    <property type="entry name" value="NTP_transf_8"/>
    <property type="match status" value="1"/>
</dbReference>
<dbReference type="InterPro" id="IPR058575">
    <property type="entry name" value="NTP_transf_8_dom"/>
</dbReference>
<geneLocation type="plasmid" evidence="2 3">
    <name>pRgalR602c</name>
</geneLocation>
<evidence type="ECO:0000313" key="3">
    <source>
        <dbReference type="Proteomes" id="UP000031368"/>
    </source>
</evidence>
<reference evidence="2 3" key="1">
    <citation type="submission" date="2013-11" db="EMBL/GenBank/DDBJ databases">
        <title>Complete genome sequence of Rhizobium gallicum bv. gallicum R602.</title>
        <authorList>
            <person name="Bustos P."/>
            <person name="Santamaria R.I."/>
            <person name="Lozano L."/>
            <person name="Acosta J.L."/>
            <person name="Ormeno-Orrillo E."/>
            <person name="Rogel M.A."/>
            <person name="Romero D."/>
            <person name="Cevallos M.A."/>
            <person name="Martinez-Romero E."/>
            <person name="Gonzalez V."/>
        </authorList>
    </citation>
    <scope>NUCLEOTIDE SEQUENCE [LARGE SCALE GENOMIC DNA]</scope>
    <source>
        <strain evidence="2 3">R602</strain>
        <plasmid evidence="2 3">pRgalR602c</plasmid>
    </source>
</reference>
<keyword evidence="2" id="KW-0614">Plasmid</keyword>
<evidence type="ECO:0000259" key="1">
    <source>
        <dbReference type="Pfam" id="PF12281"/>
    </source>
</evidence>
<protein>
    <recommendedName>
        <fullName evidence="1">Nucleotidyltransferase-like domain-containing protein</fullName>
    </recommendedName>
</protein>
<dbReference type="Proteomes" id="UP000031368">
    <property type="component" value="Plasmid pRgalR602c"/>
</dbReference>
<dbReference type="RefSeq" id="WP_040116743.1">
    <property type="nucleotide sequence ID" value="NZ_CP006880.1"/>
</dbReference>
<dbReference type="HOGENOM" id="CLU_055810_0_0_5"/>
<proteinExistence type="predicted"/>
<dbReference type="PIRSF" id="PIRSF031854">
    <property type="entry name" value="UCP031854"/>
    <property type="match status" value="1"/>
</dbReference>
<name>A0A0B4XIW4_9HYPH</name>
<keyword evidence="3" id="KW-1185">Reference proteome</keyword>
<evidence type="ECO:0000313" key="2">
    <source>
        <dbReference type="EMBL" id="AJD46342.1"/>
    </source>
</evidence>
<sequence length="358" mass="39890">MFREIDISYRTMFAELTQRTLDPQFAADFPLEGWFVTVTVKDRDYWYFDLPTPESKDKRSYVGPHSDEAITQRVKAHKEIKDNIRERRRMVSTLRRAGLPGPDPVAGDVTKALADAGLFRLRAVLIESVAFSTYAGMLGVRLPSAVMQTGDADFAQDFAVSAGVQDSLPPILEILQSVDPEFRAVPHQADKAKVVAFQNAKGYRVEFLTGNRGSDEYTGKPSPMPALGGASAENLRFLDYLIYEPVRTVLLFREGVNVLVPAPERYAVHKLIVSSRRLTDTLGRVKADKDLSQAALLFEALVETRHGDELADAWEEAWERGDAWKEGIVSGLSRLPKNGVKALEKVLGPEVVESLLKR</sequence>
<dbReference type="KEGG" id="rga:RGR602_PC02323"/>
<accession>A0A0B4XIW4</accession>
<feature type="domain" description="Nucleotidyltransferase-like" evidence="1">
    <location>
        <begin position="106"/>
        <end position="319"/>
    </location>
</feature>
<dbReference type="AlphaFoldDB" id="A0A0B4XIW4"/>
<organism evidence="2 3">
    <name type="scientific">Rhizobium gallicum bv. gallicum R602sp</name>
    <dbReference type="NCBI Taxonomy" id="1041138"/>
    <lineage>
        <taxon>Bacteria</taxon>
        <taxon>Pseudomonadati</taxon>
        <taxon>Pseudomonadota</taxon>
        <taxon>Alphaproteobacteria</taxon>
        <taxon>Hyphomicrobiales</taxon>
        <taxon>Rhizobiaceae</taxon>
        <taxon>Rhizobium/Agrobacterium group</taxon>
        <taxon>Rhizobium</taxon>
    </lineage>
</organism>
<dbReference type="InterPro" id="IPR022550">
    <property type="entry name" value="NTP_transf_8"/>
</dbReference>
<gene>
    <name evidence="2" type="ORF">RGR602_PC02323</name>
</gene>